<feature type="domain" description="Response regulatory" evidence="3">
    <location>
        <begin position="6"/>
        <end position="124"/>
    </location>
</feature>
<proteinExistence type="predicted"/>
<name>A0ABY9R5J5_9BACT</name>
<evidence type="ECO:0000259" key="4">
    <source>
        <dbReference type="PROSITE" id="PS50112"/>
    </source>
</evidence>
<dbReference type="SMART" id="SM00091">
    <property type="entry name" value="PAS"/>
    <property type="match status" value="1"/>
</dbReference>
<dbReference type="InterPro" id="IPR000700">
    <property type="entry name" value="PAS-assoc_C"/>
</dbReference>
<organism evidence="6 7">
    <name type="scientific">Nitratidesulfovibrio liaohensis</name>
    <dbReference type="NCBI Taxonomy" id="2604158"/>
    <lineage>
        <taxon>Bacteria</taxon>
        <taxon>Pseudomonadati</taxon>
        <taxon>Thermodesulfobacteriota</taxon>
        <taxon>Desulfovibrionia</taxon>
        <taxon>Desulfovibrionales</taxon>
        <taxon>Desulfovibrionaceae</taxon>
        <taxon>Nitratidesulfovibrio</taxon>
    </lineage>
</organism>
<dbReference type="InterPro" id="IPR000014">
    <property type="entry name" value="PAS"/>
</dbReference>
<dbReference type="SUPFAM" id="SSF55785">
    <property type="entry name" value="PYP-like sensor domain (PAS domain)"/>
    <property type="match status" value="2"/>
</dbReference>
<sequence length="408" mass="44091">MTQPLRVLVAEDDAVGAALLCGLLVREGHVVIGPAAMGEEAVRLARDERPDAVLMDIWLAGDMNGVEATRAITADFDIPVILVTGATEATDHELMEQVAGSGALGFMSKPVTGDALRMNLRIVRHHTRLHARLRDSEQRYRSIFDNAVVGIYMADPEGRYLVSNRAFAEMLGWSGPGDLVSGVRSMDAQIYEAPGRRQELLARLRAEGTVTGFVSQVYGRDGDLLWVSEHCTAVYDWAGELRHYEGIVIDVTARIEAEQRWRTTLGILRSTIDAMPDHVVLLDLERNVIMANASWVRQMCGPGHPEAAAPADMAGQEENTVMVRCPDCVSEDGGPTPLDRFLREGGLQSGPVRLLPGGEPCVCSVSPYRAPDGTVIGAVLVLRSDGDGCLTASEGPAARADMAGRRRA</sequence>
<dbReference type="EMBL" id="CP133659">
    <property type="protein sequence ID" value="WMW67013.1"/>
    <property type="molecule type" value="Genomic_DNA"/>
</dbReference>
<dbReference type="SMART" id="SM00448">
    <property type="entry name" value="REC"/>
    <property type="match status" value="1"/>
</dbReference>
<dbReference type="Pfam" id="PF00989">
    <property type="entry name" value="PAS"/>
    <property type="match status" value="1"/>
</dbReference>
<dbReference type="PROSITE" id="PS50112">
    <property type="entry name" value="PAS"/>
    <property type="match status" value="1"/>
</dbReference>
<evidence type="ECO:0000259" key="3">
    <source>
        <dbReference type="PROSITE" id="PS50110"/>
    </source>
</evidence>
<evidence type="ECO:0000313" key="6">
    <source>
        <dbReference type="EMBL" id="WMW67013.1"/>
    </source>
</evidence>
<dbReference type="InterPro" id="IPR035965">
    <property type="entry name" value="PAS-like_dom_sf"/>
</dbReference>
<dbReference type="PANTHER" id="PTHR44591">
    <property type="entry name" value="STRESS RESPONSE REGULATOR PROTEIN 1"/>
    <property type="match status" value="1"/>
</dbReference>
<dbReference type="InterPro" id="IPR001789">
    <property type="entry name" value="Sig_transdc_resp-reg_receiver"/>
</dbReference>
<dbReference type="PROSITE" id="PS50113">
    <property type="entry name" value="PAC"/>
    <property type="match status" value="1"/>
</dbReference>
<protein>
    <submittedName>
        <fullName evidence="6">PAS domain S-box protein</fullName>
    </submittedName>
</protein>
<feature type="modified residue" description="4-aspartylphosphate" evidence="2">
    <location>
        <position position="56"/>
    </location>
</feature>
<dbReference type="InterPro" id="IPR050595">
    <property type="entry name" value="Bact_response_regulator"/>
</dbReference>
<reference evidence="6" key="1">
    <citation type="submission" date="2023-09" db="EMBL/GenBank/DDBJ databases">
        <authorList>
            <consortium name="CW5 consortium"/>
            <person name="Lu C.-W."/>
        </authorList>
    </citation>
    <scope>NUCLEOTIDE SEQUENCE</scope>
    <source>
        <strain evidence="6">KPS</strain>
    </source>
</reference>
<dbReference type="Gene3D" id="3.40.50.2300">
    <property type="match status" value="1"/>
</dbReference>
<feature type="domain" description="PAC" evidence="5">
    <location>
        <begin position="211"/>
        <end position="263"/>
    </location>
</feature>
<evidence type="ECO:0000256" key="2">
    <source>
        <dbReference type="PROSITE-ProRule" id="PRU00169"/>
    </source>
</evidence>
<gene>
    <name evidence="6" type="ORF">KPS_001655</name>
</gene>
<dbReference type="Gene3D" id="3.30.450.20">
    <property type="entry name" value="PAS domain"/>
    <property type="match status" value="2"/>
</dbReference>
<dbReference type="PROSITE" id="PS50110">
    <property type="entry name" value="RESPONSE_REGULATORY"/>
    <property type="match status" value="1"/>
</dbReference>
<evidence type="ECO:0000256" key="1">
    <source>
        <dbReference type="ARBA" id="ARBA00022553"/>
    </source>
</evidence>
<dbReference type="CDD" id="cd00130">
    <property type="entry name" value="PAS"/>
    <property type="match status" value="1"/>
</dbReference>
<evidence type="ECO:0000313" key="7">
    <source>
        <dbReference type="Proteomes" id="UP001180616"/>
    </source>
</evidence>
<dbReference type="InterPro" id="IPR011006">
    <property type="entry name" value="CheY-like_superfamily"/>
</dbReference>
<feature type="domain" description="PAS" evidence="4">
    <location>
        <begin position="136"/>
        <end position="174"/>
    </location>
</feature>
<accession>A0ABY9R5J5</accession>
<keyword evidence="1 2" id="KW-0597">Phosphoprotein</keyword>
<dbReference type="InterPro" id="IPR013767">
    <property type="entry name" value="PAS_fold"/>
</dbReference>
<dbReference type="SUPFAM" id="SSF52172">
    <property type="entry name" value="CheY-like"/>
    <property type="match status" value="1"/>
</dbReference>
<dbReference type="RefSeq" id="WP_309542854.1">
    <property type="nucleotide sequence ID" value="NZ_CP133659.1"/>
</dbReference>
<dbReference type="NCBIfam" id="TIGR00229">
    <property type="entry name" value="sensory_box"/>
    <property type="match status" value="1"/>
</dbReference>
<dbReference type="Proteomes" id="UP001180616">
    <property type="component" value="Chromosome"/>
</dbReference>
<dbReference type="PANTHER" id="PTHR44591:SF20">
    <property type="entry name" value="PROTEIN PILH"/>
    <property type="match status" value="1"/>
</dbReference>
<keyword evidence="7" id="KW-1185">Reference proteome</keyword>
<dbReference type="Pfam" id="PF00072">
    <property type="entry name" value="Response_reg"/>
    <property type="match status" value="1"/>
</dbReference>
<evidence type="ECO:0000259" key="5">
    <source>
        <dbReference type="PROSITE" id="PS50113"/>
    </source>
</evidence>